<keyword evidence="5 13" id="KW-0418">Kinase</keyword>
<sequence length="369" mass="43159">MLQYLERLGKYQIQELGSGSFGSVQLAIEKLYRRLVAIKKMDYITNEQKEMVDKEVKIMRDICDKMRQSISQQQYQQSSSSSSHQNSSQFLHVVEPLGFFKSDDGYIAYLVLEYCEGGDLHHYIKDMKDKGTEISEKKSWEMFEQIGFALQQLHINGIVHSDLKPSNILLTKDNRIKIGDFGLARQLRKDRDYTTQLGGTKIYQAPELLIAEEDQLKKRQTKSADIWACGVMLFELLTHQHPFSHGEKRTPSFELMHRVLHDEPDEIPIHYPESMRNLVKRMLNKDPEQRITADEFVDAINKIQNEKEKVKEKEKGNIIEQYGYEIQQEQDLVYEQEELIFDNQKSQGTDNGNEDIEDQNKEQNEQQTQ</sequence>
<evidence type="ECO:0000256" key="10">
    <source>
        <dbReference type="RuleBase" id="RU000304"/>
    </source>
</evidence>
<keyword evidence="8" id="KW-0479">Metal-binding</keyword>
<evidence type="ECO:0000256" key="9">
    <source>
        <dbReference type="PROSITE-ProRule" id="PRU10141"/>
    </source>
</evidence>
<dbReference type="Gene3D" id="1.10.510.10">
    <property type="entry name" value="Transferase(Phosphotransferase) domain 1"/>
    <property type="match status" value="1"/>
</dbReference>
<dbReference type="InterPro" id="IPR050660">
    <property type="entry name" value="NEK_Ser/Thr_kinase"/>
</dbReference>
<dbReference type="Gene3D" id="3.30.200.20">
    <property type="entry name" value="Phosphorylase Kinase, domain 1"/>
    <property type="match status" value="1"/>
</dbReference>
<feature type="binding site" evidence="8">
    <location>
        <position position="167"/>
    </location>
    <ligand>
        <name>Mg(2+)</name>
        <dbReference type="ChEBI" id="CHEBI:18420"/>
    </ligand>
</feature>
<dbReference type="GO" id="GO:0046872">
    <property type="term" value="F:metal ion binding"/>
    <property type="evidence" value="ECO:0007669"/>
    <property type="project" value="UniProtKB-KW"/>
</dbReference>
<dbReference type="GO" id="GO:0005524">
    <property type="term" value="F:ATP binding"/>
    <property type="evidence" value="ECO:0007669"/>
    <property type="project" value="UniProtKB-UniRule"/>
</dbReference>
<reference evidence="13 14" key="1">
    <citation type="submission" date="2019-03" db="EMBL/GenBank/DDBJ databases">
        <title>Single cell metagenomics reveals metabolic interactions within the superorganism composed of flagellate Streblomastix strix and complex community of Bacteroidetes bacteria on its surface.</title>
        <authorList>
            <person name="Treitli S.C."/>
            <person name="Kolisko M."/>
            <person name="Husnik F."/>
            <person name="Keeling P."/>
            <person name="Hampl V."/>
        </authorList>
    </citation>
    <scope>NUCLEOTIDE SEQUENCE [LARGE SCALE GENOMIC DNA]</scope>
    <source>
        <strain evidence="13">ST1C</strain>
    </source>
</reference>
<evidence type="ECO:0000256" key="7">
    <source>
        <dbReference type="PIRSR" id="PIRSR000615-1"/>
    </source>
</evidence>
<dbReference type="InterPro" id="IPR008271">
    <property type="entry name" value="Ser/Thr_kinase_AS"/>
</dbReference>
<dbReference type="PROSITE" id="PS00108">
    <property type="entry name" value="PROTEIN_KINASE_ST"/>
    <property type="match status" value="1"/>
</dbReference>
<feature type="compositionally biased region" description="Basic and acidic residues" evidence="11">
    <location>
        <begin position="358"/>
        <end position="369"/>
    </location>
</feature>
<dbReference type="SUPFAM" id="SSF56112">
    <property type="entry name" value="Protein kinase-like (PK-like)"/>
    <property type="match status" value="1"/>
</dbReference>
<dbReference type="InterPro" id="IPR000719">
    <property type="entry name" value="Prot_kinase_dom"/>
</dbReference>
<evidence type="ECO:0000256" key="4">
    <source>
        <dbReference type="ARBA" id="ARBA00022741"/>
    </source>
</evidence>
<dbReference type="GO" id="GO:0004674">
    <property type="term" value="F:protein serine/threonine kinase activity"/>
    <property type="evidence" value="ECO:0007669"/>
    <property type="project" value="UniProtKB-KW"/>
</dbReference>
<dbReference type="InterPro" id="IPR017441">
    <property type="entry name" value="Protein_kinase_ATP_BS"/>
</dbReference>
<keyword evidence="10 13" id="KW-0723">Serine/threonine-protein kinase</keyword>
<feature type="binding site" evidence="8">
    <location>
        <position position="180"/>
    </location>
    <ligand>
        <name>Mg(2+)</name>
        <dbReference type="ChEBI" id="CHEBI:18420"/>
    </ligand>
</feature>
<organism evidence="13 14">
    <name type="scientific">Streblomastix strix</name>
    <dbReference type="NCBI Taxonomy" id="222440"/>
    <lineage>
        <taxon>Eukaryota</taxon>
        <taxon>Metamonada</taxon>
        <taxon>Preaxostyla</taxon>
        <taxon>Oxymonadida</taxon>
        <taxon>Streblomastigidae</taxon>
        <taxon>Streblomastix</taxon>
    </lineage>
</organism>
<evidence type="ECO:0000256" key="1">
    <source>
        <dbReference type="ARBA" id="ARBA00010886"/>
    </source>
</evidence>
<evidence type="ECO:0000313" key="13">
    <source>
        <dbReference type="EMBL" id="KAA6381934.1"/>
    </source>
</evidence>
<dbReference type="OrthoDB" id="4062651at2759"/>
<name>A0A5J4VHK8_9EUKA</name>
<evidence type="ECO:0000256" key="2">
    <source>
        <dbReference type="ARBA" id="ARBA00012513"/>
    </source>
</evidence>
<keyword evidence="8" id="KW-0460">Magnesium</keyword>
<evidence type="ECO:0000256" key="6">
    <source>
        <dbReference type="ARBA" id="ARBA00022840"/>
    </source>
</evidence>
<dbReference type="PANTHER" id="PTHR43671">
    <property type="entry name" value="SERINE/THREONINE-PROTEIN KINASE NEK"/>
    <property type="match status" value="1"/>
</dbReference>
<proteinExistence type="inferred from homology"/>
<dbReference type="AlphaFoldDB" id="A0A5J4VHK8"/>
<gene>
    <name evidence="13" type="ORF">EZS28_022538</name>
</gene>
<dbReference type="InterPro" id="IPR011009">
    <property type="entry name" value="Kinase-like_dom_sf"/>
</dbReference>
<dbReference type="PROSITE" id="PS50011">
    <property type="entry name" value="PROTEIN_KINASE_DOM"/>
    <property type="match status" value="1"/>
</dbReference>
<dbReference type="PANTHER" id="PTHR43671:SF13">
    <property type="entry name" value="SERINE_THREONINE-PROTEIN KINASE NEK2"/>
    <property type="match status" value="1"/>
</dbReference>
<keyword evidence="4 9" id="KW-0547">Nucleotide-binding</keyword>
<dbReference type="Pfam" id="PF00069">
    <property type="entry name" value="Pkinase"/>
    <property type="match status" value="1"/>
</dbReference>
<evidence type="ECO:0000313" key="14">
    <source>
        <dbReference type="Proteomes" id="UP000324800"/>
    </source>
</evidence>
<dbReference type="PROSITE" id="PS00107">
    <property type="entry name" value="PROTEIN_KINASE_ATP"/>
    <property type="match status" value="1"/>
</dbReference>
<protein>
    <recommendedName>
        <fullName evidence="2">non-specific serine/threonine protein kinase</fullName>
        <ecNumber evidence="2">2.7.11.1</ecNumber>
    </recommendedName>
</protein>
<keyword evidence="6 9" id="KW-0067">ATP-binding</keyword>
<comment type="caution">
    <text evidence="13">The sequence shown here is derived from an EMBL/GenBank/DDBJ whole genome shotgun (WGS) entry which is preliminary data.</text>
</comment>
<evidence type="ECO:0000256" key="8">
    <source>
        <dbReference type="PIRSR" id="PIRSR000615-3"/>
    </source>
</evidence>
<feature type="binding site" evidence="9">
    <location>
        <position position="40"/>
    </location>
    <ligand>
        <name>ATP</name>
        <dbReference type="ChEBI" id="CHEBI:30616"/>
    </ligand>
</feature>
<dbReference type="SMART" id="SM00220">
    <property type="entry name" value="S_TKc"/>
    <property type="match status" value="1"/>
</dbReference>
<evidence type="ECO:0000259" key="12">
    <source>
        <dbReference type="PROSITE" id="PS50011"/>
    </source>
</evidence>
<evidence type="ECO:0000256" key="11">
    <source>
        <dbReference type="SAM" id="MobiDB-lite"/>
    </source>
</evidence>
<feature type="domain" description="Protein kinase" evidence="12">
    <location>
        <begin position="10"/>
        <end position="303"/>
    </location>
</feature>
<accession>A0A5J4VHK8</accession>
<evidence type="ECO:0000256" key="5">
    <source>
        <dbReference type="ARBA" id="ARBA00022777"/>
    </source>
</evidence>
<keyword evidence="3" id="KW-0808">Transferase</keyword>
<evidence type="ECO:0000256" key="3">
    <source>
        <dbReference type="ARBA" id="ARBA00022679"/>
    </source>
</evidence>
<dbReference type="EMBL" id="SNRW01007052">
    <property type="protein sequence ID" value="KAA6381934.1"/>
    <property type="molecule type" value="Genomic_DNA"/>
</dbReference>
<comment type="similarity">
    <text evidence="1">Belongs to the protein kinase superfamily. NEK Ser/Thr protein kinase family. NIMA subfamily.</text>
</comment>
<dbReference type="EC" id="2.7.11.1" evidence="2"/>
<feature type="active site" description="Proton acceptor" evidence="7">
    <location>
        <position position="162"/>
    </location>
</feature>
<feature type="region of interest" description="Disordered" evidence="11">
    <location>
        <begin position="338"/>
        <end position="369"/>
    </location>
</feature>
<dbReference type="Proteomes" id="UP000324800">
    <property type="component" value="Unassembled WGS sequence"/>
</dbReference>